<proteinExistence type="predicted"/>
<evidence type="ECO:0000313" key="1">
    <source>
        <dbReference type="EMBL" id="MBV6343416.1"/>
    </source>
</evidence>
<accession>A0ABS6S3K0</accession>
<reference evidence="1 2" key="1">
    <citation type="journal article" date="2020" name="J Geophys Res Biogeosci">
        <title>Magnetotaxis as an Adaptation to Enable Bacterial Shuttling of Microbial Sulfur and Sulfur Cycling Across Aquatic Oxic#Anoxic Interfaces.</title>
        <authorList>
            <person name="Li J."/>
            <person name="Liu P."/>
            <person name="Wang J."/>
            <person name="Roberts A.P."/>
            <person name="Pan Y."/>
        </authorList>
    </citation>
    <scope>NUCLEOTIDE SEQUENCE [LARGE SCALE GENOMIC DNA]</scope>
    <source>
        <strain evidence="1 2">MYR-1_YQ</strain>
    </source>
</reference>
<evidence type="ECO:0000313" key="2">
    <source>
        <dbReference type="Proteomes" id="UP001196980"/>
    </source>
</evidence>
<comment type="caution">
    <text evidence="1">The sequence shown here is derived from an EMBL/GenBank/DDBJ whole genome shotgun (WGS) entry which is preliminary data.</text>
</comment>
<dbReference type="RefSeq" id="WP_218254033.1">
    <property type="nucleotide sequence ID" value="NZ_JABXWD010000582.1"/>
</dbReference>
<gene>
    <name evidence="1" type="ORF">HWQ67_17730</name>
</gene>
<protein>
    <submittedName>
        <fullName evidence="1">Uncharacterized protein</fullName>
    </submittedName>
</protein>
<keyword evidence="2" id="KW-1185">Reference proteome</keyword>
<dbReference type="EMBL" id="JABXWD010000582">
    <property type="protein sequence ID" value="MBV6343416.1"/>
    <property type="molecule type" value="Genomic_DNA"/>
</dbReference>
<dbReference type="Proteomes" id="UP001196980">
    <property type="component" value="Unassembled WGS sequence"/>
</dbReference>
<sequence>MTTQKKTYISFVEEAVMNPDYRGYIGGRIEVHRPEDRGYHSEEIRFFTDEPEKFNAFRDKYDMKEVTKEQLEAIKEIVRLYFMETS</sequence>
<organism evidence="1 2">
    <name type="scientific">Candidatus Magnetobacterium casense</name>
    <dbReference type="NCBI Taxonomy" id="1455061"/>
    <lineage>
        <taxon>Bacteria</taxon>
        <taxon>Pseudomonadati</taxon>
        <taxon>Nitrospirota</taxon>
        <taxon>Thermodesulfovibrionia</taxon>
        <taxon>Thermodesulfovibrionales</taxon>
        <taxon>Candidatus Magnetobacteriaceae</taxon>
        <taxon>Candidatus Magnetobacterium</taxon>
    </lineage>
</organism>
<name>A0ABS6S3K0_9BACT</name>